<proteinExistence type="predicted"/>
<dbReference type="EMBL" id="QLYR01000001">
    <property type="protein sequence ID" value="RAQ30155.1"/>
    <property type="molecule type" value="Genomic_DNA"/>
</dbReference>
<dbReference type="Proteomes" id="UP000249377">
    <property type="component" value="Unassembled WGS sequence"/>
</dbReference>
<dbReference type="RefSeq" id="WP_112331351.1">
    <property type="nucleotide sequence ID" value="NZ_QLYR01000001.1"/>
</dbReference>
<comment type="caution">
    <text evidence="3">The sequence shown here is derived from an EMBL/GenBank/DDBJ whole genome shotgun (WGS) entry which is preliminary data.</text>
</comment>
<sequence>MAYTSVIPVHRLDNAIDYTLDEKKCSRRENEESLEGEIDKALNKDKTEQDLFASALGCTCETAFQDMCRVKEMWHKEKGVQGFHLVQSFAAGEVSPELAHQIGLEFSERLLGGHFQAVVSTHLNTKCIHNHIVWNSVSMKTGRKYHSNERTYVTGVRKISDELCVKHHLSVIRTEKSERVARPYAQWLAEQNGAPTWKTPIQQDVDAAIASSLTWKQFLRALEQKGYAFRFDRKYPTLILPGSGCTVRFKTLGKQYTPEAIQRRILYPKPPHRAGKEQPPANRFLLLLGETQPRRLSGLRALYFSYLYKVGALPKKPRYISCAVREDIRRLDQRIEQAEFIFQNKIEDRGQLNAIRQKAEDEIAVLIKQRYKLYRYEPGSPQIGVLTEQLKKLRHTAKLCRNIETHSIEMEQRLQAAQREEQQRKEQQAQEQKKKQSRNRENQQRR</sequence>
<feature type="region of interest" description="Disordered" evidence="1">
    <location>
        <begin position="413"/>
        <end position="446"/>
    </location>
</feature>
<evidence type="ECO:0000313" key="4">
    <source>
        <dbReference type="Proteomes" id="UP000249377"/>
    </source>
</evidence>
<organism evidence="3 4">
    <name type="scientific">Hydrogeniiclostridium mannosilyticum</name>
    <dbReference type="NCBI Taxonomy" id="2764322"/>
    <lineage>
        <taxon>Bacteria</taxon>
        <taxon>Bacillati</taxon>
        <taxon>Bacillota</taxon>
        <taxon>Clostridia</taxon>
        <taxon>Eubacteriales</taxon>
        <taxon>Acutalibacteraceae</taxon>
        <taxon>Hydrogeniiclostridium</taxon>
    </lineage>
</organism>
<evidence type="ECO:0000259" key="2">
    <source>
        <dbReference type="Pfam" id="PF03432"/>
    </source>
</evidence>
<dbReference type="AlphaFoldDB" id="A0A328UMJ8"/>
<reference evidence="3 4" key="1">
    <citation type="submission" date="2018-06" db="EMBL/GenBank/DDBJ databases">
        <title>Noncontiguous genome sequence of Ruminococcaceae bacterium ASD2818.</title>
        <authorList>
            <person name="Chaplin A.V."/>
            <person name="Sokolova S.R."/>
            <person name="Kochetkova T.O."/>
            <person name="Goltsov A.Y."/>
            <person name="Trofimov D.Y."/>
            <person name="Efimov B.A."/>
        </authorList>
    </citation>
    <scope>NUCLEOTIDE SEQUENCE [LARGE SCALE GENOMIC DNA]</scope>
    <source>
        <strain evidence="3 4">ASD2818</strain>
    </source>
</reference>
<keyword evidence="4" id="KW-1185">Reference proteome</keyword>
<accession>A0A328UMJ8</accession>
<gene>
    <name evidence="3" type="ORF">DPQ25_01190</name>
</gene>
<name>A0A328UMJ8_9FIRM</name>
<protein>
    <submittedName>
        <fullName evidence="3">Relaxase/mobilization nuclease</fullName>
    </submittedName>
</protein>
<dbReference type="InterPro" id="IPR005094">
    <property type="entry name" value="Endonuclease_MobA/VirD2"/>
</dbReference>
<evidence type="ECO:0000256" key="1">
    <source>
        <dbReference type="SAM" id="MobiDB-lite"/>
    </source>
</evidence>
<evidence type="ECO:0000313" key="3">
    <source>
        <dbReference type="EMBL" id="RAQ30155.1"/>
    </source>
</evidence>
<dbReference type="Pfam" id="PF03432">
    <property type="entry name" value="Relaxase"/>
    <property type="match status" value="1"/>
</dbReference>
<feature type="domain" description="MobA/VirD2-like nuclease" evidence="2">
    <location>
        <begin position="42"/>
        <end position="169"/>
    </location>
</feature>